<dbReference type="PANTHER" id="PTHR35205">
    <property type="entry name" value="NB-ARC AND TPR DOMAIN PROTEIN"/>
    <property type="match status" value="1"/>
</dbReference>
<dbReference type="GeneID" id="6758127"/>
<evidence type="ECO:0000313" key="2">
    <source>
        <dbReference type="Proteomes" id="UP000009022"/>
    </source>
</evidence>
<reference evidence="1 2" key="1">
    <citation type="journal article" date="2008" name="Nature">
        <title>The Trichoplax genome and the nature of placozoans.</title>
        <authorList>
            <person name="Srivastava M."/>
            <person name="Begovic E."/>
            <person name="Chapman J."/>
            <person name="Putnam N.H."/>
            <person name="Hellsten U."/>
            <person name="Kawashima T."/>
            <person name="Kuo A."/>
            <person name="Mitros T."/>
            <person name="Salamov A."/>
            <person name="Carpenter M.L."/>
            <person name="Signorovitch A.Y."/>
            <person name="Moreno M.A."/>
            <person name="Kamm K."/>
            <person name="Grimwood J."/>
            <person name="Schmutz J."/>
            <person name="Shapiro H."/>
            <person name="Grigoriev I.V."/>
            <person name="Buss L.W."/>
            <person name="Schierwater B."/>
            <person name="Dellaporta S.L."/>
            <person name="Rokhsar D.S."/>
        </authorList>
    </citation>
    <scope>NUCLEOTIDE SEQUENCE [LARGE SCALE GENOMIC DNA]</scope>
    <source>
        <strain evidence="1 2">Grell-BS-1999</strain>
    </source>
</reference>
<dbReference type="CTD" id="6758127"/>
<proteinExistence type="predicted"/>
<dbReference type="HOGENOM" id="CLU_1211158_0_0_1"/>
<keyword evidence="2" id="KW-1185">Reference proteome</keyword>
<accession>B3S9J6</accession>
<dbReference type="Proteomes" id="UP000009022">
    <property type="component" value="Unassembled WGS sequence"/>
</dbReference>
<name>B3S9J6_TRIAD</name>
<dbReference type="PhylomeDB" id="B3S9J6"/>
<dbReference type="EMBL" id="DS985259">
    <property type="protein sequence ID" value="EDV20488.1"/>
    <property type="molecule type" value="Genomic_DNA"/>
</dbReference>
<dbReference type="PANTHER" id="PTHR35205:SF1">
    <property type="entry name" value="ZU5 DOMAIN-CONTAINING PROTEIN"/>
    <property type="match status" value="1"/>
</dbReference>
<gene>
    <name evidence="1" type="ORF">TRIADDRAFT_60932</name>
</gene>
<protein>
    <submittedName>
        <fullName evidence="1">Uncharacterized protein</fullName>
    </submittedName>
</protein>
<evidence type="ECO:0000313" key="1">
    <source>
        <dbReference type="EMBL" id="EDV20488.1"/>
    </source>
</evidence>
<organism evidence="1 2">
    <name type="scientific">Trichoplax adhaerens</name>
    <name type="common">Trichoplax reptans</name>
    <dbReference type="NCBI Taxonomy" id="10228"/>
    <lineage>
        <taxon>Eukaryota</taxon>
        <taxon>Metazoa</taxon>
        <taxon>Placozoa</taxon>
        <taxon>Uniplacotomia</taxon>
        <taxon>Trichoplacea</taxon>
        <taxon>Trichoplacidae</taxon>
        <taxon>Trichoplax</taxon>
    </lineage>
</organism>
<dbReference type="InParanoid" id="B3S9J6"/>
<dbReference type="AlphaFoldDB" id="B3S9J6"/>
<dbReference type="KEGG" id="tad:TRIADDRAFT_60932"/>
<sequence>MSLIVSCTINYYVIEEVQISCFMKKLQAMSNKTGMSNHMEKAYCTLSEIIPENINTDKKIKTDSYKIVTNSYQEKPNRLFPGMIPVFYADPPYTHELVREHDDNHLIYLSPVIRLEPDGYQFMSHPSFHAILQILIYGSNELFQYFSINCLQDLQLELAQRNVTDENWTIQSIEKEWISVSARDDKYLIAIPIYHFSDYAIYFKSAFSYLCQADISILSARSYCCGLFI</sequence>
<dbReference type="RefSeq" id="XP_002116914.1">
    <property type="nucleotide sequence ID" value="XM_002116878.1"/>
</dbReference>